<name>A0ABD2AXL2_VESSQ</name>
<dbReference type="EMBL" id="JAUDFV010000138">
    <property type="protein sequence ID" value="KAL2725352.1"/>
    <property type="molecule type" value="Genomic_DNA"/>
</dbReference>
<accession>A0ABD2AXL2</accession>
<feature type="compositionally biased region" description="Polar residues" evidence="1">
    <location>
        <begin position="1659"/>
        <end position="1671"/>
    </location>
</feature>
<sequence length="1704" mass="194441">MLDDNNLMPSMNPCQSRVPLQTNQNNFQTYQQTNNQQSTQCPGYPGNSQGQYMQGGPFGQFYQQENYSSAQYPYTTQVPNNSNNLYQGIPCQNTMPPMQTQANTCGSLPQNIIDQIRSCITNTAPIFIIPGGCQQPLVTTQQATPISNMLNSLTNLDKQSNYSSPLPSIYPPSFYPYPIPFPVFDPYGARSNEQQKNCGCSSKSNGELTGLKQFPALSYPHNSYHEGEHCCTNTTDDTICSKRNCPSAISLQALASQLLAIQGIISCTATRLLLRKIPGSNITTTMEDTMEKAQRSISALNKDQLLSESRNSQQVNALINLHMTANPPANIIPILTLVQLKVNVLKAQVENQINTKLMENQGLEVEATDSIDPTILALKTDAELREFLVILKQKECDERVNLNYSPYRSQRVIAESRLSNIQKKIQQIEVEFERRRCNVAPSIPISSRIVREFAETPGNFSRHPGYPGLTSPTTTKRRTIESKVSPDPFAITLKSPRKLRLKPHVGSPETTYDYSNKKEDQDKTIYNDKGSQIEPETKEKKRTDRSSFKSCTCYDETSSEESSEEEKKKKLQLQIDERGNVTVTSESELKNVSFMKLASNVSLRTVKPNDVFEKRDRKVKPSRREIDSKDFREPSLPTVPKVEEISEDRETDESSVSADVDLVSDAKPYDTVGEKERESIERPDLTLEEFKDDADAYKDEKEKTKVSVSDVNIIDEEKIKKIADTSDSKEFTPSNDKEVQIPDSKLDKTSVSIEEGVIEVDKIKTNAYIEESREKISTDDIEQKLYTVKEEEIEDITKPETTETKRTEEMEVESPKETFVTTASVKIEPTKIEEEYIDEPTPRTSKIDDDLTEKPKKTFLTTFKFDNSVKPKVKDETERTMEVKSPKKTFISTASIKVEPPKIEEEYIDEPRAGNSKISDELSEKPKKTFLTTFKFDNSVKPKVKDETERTMEVKSPKKTFISTASIKVEPPKIEEEYIDEPRAGNSKISDELSEKPKKTFLTTFTFGNSVKPKVKDETERTMEVKSPKKTFISTASIKVEPPKIEEEYIDEPRAGNSKISDELSEKPKKTFLTTFTFGNSVKPEVKDVTEKTMEVKSPKKTFISTASIRVEPPKIEEEYIDEPRSESSKISNELSEKSKKTFLTTLKIGNSIKPEVKDENERMIESRDSKKTYVSKAFIKVEPEGHEERQLETKIFKSNPMELRINLNNRKGNENRDRENAKVRSEKSPGGLYKSTVNFVLKGADERDQKSVGTNTIATISIGKKEDEVKEKKKSDVGTNEKIVSVLTEIKYDEPEAIAELFRSALTRNFQLDNDITDRSCESKYESLETGNYYTMALSFPENCYPWKIDIKKQENGTKHLNKQNRDASENAFHPEETWTKLNSCKYNTDNKTRFPFVNSDHDTSNTIVENNKNILSEIISLMSNQISYFGNAINKMSLFGNTLSSFDGSVSNKVNSTTNNYSKNRSKDFDKIWTKPCKEYLAIFEDVRKLDNNEIENLDRFVPFDSKRSIKKLDKKVRRVIKNGSSRVSRKDDNNEIRDRLRYMIIKDEDNKKSYVVPEDSFGKHNSQLYPRPNLGRPYKIRRNLLIRSRLKDCNAFKQNLLPPFTIVKRTHVRNWKSFCETPREEKRRGTFSRVKNVEKDENFFSVPLIKEKNSKISSTLEKSSTSKPIPNESDTKTSVTFFSTDSYVSTEENVTLKDHDY</sequence>
<dbReference type="Proteomes" id="UP001607302">
    <property type="component" value="Unassembled WGS sequence"/>
</dbReference>
<organism evidence="2 3">
    <name type="scientific">Vespula squamosa</name>
    <name type="common">Southern yellow jacket</name>
    <name type="synonym">Wasp</name>
    <dbReference type="NCBI Taxonomy" id="30214"/>
    <lineage>
        <taxon>Eukaryota</taxon>
        <taxon>Metazoa</taxon>
        <taxon>Ecdysozoa</taxon>
        <taxon>Arthropoda</taxon>
        <taxon>Hexapoda</taxon>
        <taxon>Insecta</taxon>
        <taxon>Pterygota</taxon>
        <taxon>Neoptera</taxon>
        <taxon>Endopterygota</taxon>
        <taxon>Hymenoptera</taxon>
        <taxon>Apocrita</taxon>
        <taxon>Aculeata</taxon>
        <taxon>Vespoidea</taxon>
        <taxon>Vespidae</taxon>
        <taxon>Vespinae</taxon>
        <taxon>Vespula</taxon>
    </lineage>
</organism>
<comment type="caution">
    <text evidence="2">The sequence shown here is derived from an EMBL/GenBank/DDBJ whole genome shotgun (WGS) entry which is preliminary data.</text>
</comment>
<feature type="region of interest" description="Disordered" evidence="1">
    <location>
        <begin position="973"/>
        <end position="992"/>
    </location>
</feature>
<gene>
    <name evidence="2" type="ORF">V1478_008025</name>
</gene>
<feature type="region of interest" description="Disordered" evidence="1">
    <location>
        <begin position="32"/>
        <end position="58"/>
    </location>
</feature>
<keyword evidence="3" id="KW-1185">Reference proteome</keyword>
<evidence type="ECO:0000256" key="1">
    <source>
        <dbReference type="SAM" id="MobiDB-lite"/>
    </source>
</evidence>
<feature type="region of interest" description="Disordered" evidence="1">
    <location>
        <begin position="1659"/>
        <end position="1679"/>
    </location>
</feature>
<evidence type="ECO:0000313" key="2">
    <source>
        <dbReference type="EMBL" id="KAL2725352.1"/>
    </source>
</evidence>
<feature type="region of interest" description="Disordered" evidence="1">
    <location>
        <begin position="831"/>
        <end position="850"/>
    </location>
</feature>
<feature type="region of interest" description="Disordered" evidence="1">
    <location>
        <begin position="1115"/>
        <end position="1137"/>
    </location>
</feature>
<feature type="region of interest" description="Disordered" evidence="1">
    <location>
        <begin position="608"/>
        <end position="684"/>
    </location>
</feature>
<feature type="compositionally biased region" description="Basic and acidic residues" evidence="1">
    <location>
        <begin position="1115"/>
        <end position="1128"/>
    </location>
</feature>
<feature type="region of interest" description="Disordered" evidence="1">
    <location>
        <begin position="902"/>
        <end position="921"/>
    </location>
</feature>
<proteinExistence type="predicted"/>
<evidence type="ECO:0000313" key="3">
    <source>
        <dbReference type="Proteomes" id="UP001607302"/>
    </source>
</evidence>
<feature type="compositionally biased region" description="Basic and acidic residues" evidence="1">
    <location>
        <begin position="515"/>
        <end position="526"/>
    </location>
</feature>
<feature type="compositionally biased region" description="Basic and acidic residues" evidence="1">
    <location>
        <begin position="535"/>
        <end position="547"/>
    </location>
</feature>
<feature type="compositionally biased region" description="Basic and acidic residues" evidence="1">
    <location>
        <begin position="792"/>
        <end position="816"/>
    </location>
</feature>
<feature type="region of interest" description="Disordered" evidence="1">
    <location>
        <begin position="457"/>
        <end position="567"/>
    </location>
</feature>
<protein>
    <submittedName>
        <fullName evidence="2">Uncharacterized protein</fullName>
    </submittedName>
</protein>
<reference evidence="2 3" key="1">
    <citation type="journal article" date="2024" name="Ann. Entomol. Soc. Am.">
        <title>Genomic analyses of the southern and eastern yellowjacket wasps (Hymenoptera: Vespidae) reveal evolutionary signatures of social life.</title>
        <authorList>
            <person name="Catto M.A."/>
            <person name="Caine P.B."/>
            <person name="Orr S.E."/>
            <person name="Hunt B.G."/>
            <person name="Goodisman M.A.D."/>
        </authorList>
    </citation>
    <scope>NUCLEOTIDE SEQUENCE [LARGE SCALE GENOMIC DNA]</scope>
    <source>
        <strain evidence="2">233</strain>
        <tissue evidence="2">Head and thorax</tissue>
    </source>
</reference>
<feature type="region of interest" description="Disordered" evidence="1">
    <location>
        <begin position="1044"/>
        <end position="1063"/>
    </location>
</feature>
<feature type="compositionally biased region" description="Basic and acidic residues" evidence="1">
    <location>
        <begin position="672"/>
        <end position="684"/>
    </location>
</feature>
<feature type="compositionally biased region" description="Basic and acidic residues" evidence="1">
    <location>
        <begin position="622"/>
        <end position="633"/>
    </location>
</feature>
<feature type="compositionally biased region" description="Low complexity" evidence="1">
    <location>
        <begin position="654"/>
        <end position="665"/>
    </location>
</feature>
<feature type="region of interest" description="Disordered" evidence="1">
    <location>
        <begin position="792"/>
        <end position="825"/>
    </location>
</feature>